<evidence type="ECO:0000256" key="3">
    <source>
        <dbReference type="ARBA" id="ARBA00017753"/>
    </source>
</evidence>
<evidence type="ECO:0000256" key="8">
    <source>
        <dbReference type="PROSITE-ProRule" id="PRU00091"/>
    </source>
</evidence>
<organism evidence="12 13">
    <name type="scientific">Mortierella isabellina</name>
    <name type="common">Filamentous fungus</name>
    <name type="synonym">Umbelopsis isabellina</name>
    <dbReference type="NCBI Taxonomy" id="91625"/>
    <lineage>
        <taxon>Eukaryota</taxon>
        <taxon>Fungi</taxon>
        <taxon>Fungi incertae sedis</taxon>
        <taxon>Mucoromycota</taxon>
        <taxon>Mucoromycotina</taxon>
        <taxon>Umbelopsidomycetes</taxon>
        <taxon>Umbelopsidales</taxon>
        <taxon>Umbelopsidaceae</taxon>
        <taxon>Umbelopsis</taxon>
    </lineage>
</organism>
<reference evidence="12" key="1">
    <citation type="submission" date="2020-12" db="EMBL/GenBank/DDBJ databases">
        <title>Metabolic potential, ecology and presence of endohyphal bacteria is reflected in genomic diversity of Mucoromycotina.</title>
        <authorList>
            <person name="Muszewska A."/>
            <person name="Okrasinska A."/>
            <person name="Steczkiewicz K."/>
            <person name="Drgas O."/>
            <person name="Orlowska M."/>
            <person name="Perlinska-Lenart U."/>
            <person name="Aleksandrzak-Piekarczyk T."/>
            <person name="Szatraj K."/>
            <person name="Zielenkiewicz U."/>
            <person name="Pilsyk S."/>
            <person name="Malc E."/>
            <person name="Mieczkowski P."/>
            <person name="Kruszewska J.S."/>
            <person name="Biernat P."/>
            <person name="Pawlowska J."/>
        </authorList>
    </citation>
    <scope>NUCLEOTIDE SEQUENCE</scope>
    <source>
        <strain evidence="12">WA0000067209</strain>
    </source>
</reference>
<dbReference type="SMART" id="SM00288">
    <property type="entry name" value="VHS"/>
    <property type="match status" value="1"/>
</dbReference>
<name>A0A8H7Q2R8_MORIS</name>
<evidence type="ECO:0000256" key="4">
    <source>
        <dbReference type="ARBA" id="ARBA00022723"/>
    </source>
</evidence>
<dbReference type="PANTHER" id="PTHR46275">
    <property type="entry name" value="HEPATOCYTE GROWTH FACTOR-REGULATED TYROSINE KINASE SUBSTRATE"/>
    <property type="match status" value="1"/>
</dbReference>
<dbReference type="GO" id="GO:0032456">
    <property type="term" value="P:endocytic recycling"/>
    <property type="evidence" value="ECO:0007669"/>
    <property type="project" value="TreeGrafter"/>
</dbReference>
<dbReference type="FunFam" id="3.30.40.10:FF:000105">
    <property type="entry name" value="WD repeat and FYVE domain-containing protein 2"/>
    <property type="match status" value="1"/>
</dbReference>
<feature type="domain" description="FYVE-type" evidence="10">
    <location>
        <begin position="175"/>
        <end position="235"/>
    </location>
</feature>
<dbReference type="AlphaFoldDB" id="A0A8H7Q2R8"/>
<dbReference type="PROSITE" id="PS50178">
    <property type="entry name" value="ZF_FYVE"/>
    <property type="match status" value="1"/>
</dbReference>
<dbReference type="SUPFAM" id="SSF57903">
    <property type="entry name" value="FYVE/PHD zinc finger"/>
    <property type="match status" value="1"/>
</dbReference>
<accession>A0A8H7Q2R8</accession>
<dbReference type="InterPro" id="IPR013083">
    <property type="entry name" value="Znf_RING/FYVE/PHD"/>
</dbReference>
<comment type="subcellular location">
    <subcellularLocation>
        <location evidence="1">Endosome membrane</location>
        <topology evidence="1">Peripheral membrane protein</topology>
        <orientation evidence="1">Cytoplasmic side</orientation>
    </subcellularLocation>
</comment>
<comment type="caution">
    <text evidence="12">The sequence shown here is derived from an EMBL/GenBank/DDBJ whole genome shotgun (WGS) entry which is preliminary data.</text>
</comment>
<dbReference type="Pfam" id="PF00790">
    <property type="entry name" value="VHS"/>
    <property type="match status" value="1"/>
</dbReference>
<protein>
    <recommendedName>
        <fullName evidence="3">Vacuolar protein sorting-associated protein 27</fullName>
    </recommendedName>
</protein>
<feature type="compositionally biased region" description="Basic and acidic residues" evidence="9">
    <location>
        <begin position="286"/>
        <end position="296"/>
    </location>
</feature>
<dbReference type="GO" id="GO:0043130">
    <property type="term" value="F:ubiquitin binding"/>
    <property type="evidence" value="ECO:0007669"/>
    <property type="project" value="InterPro"/>
</dbReference>
<dbReference type="GO" id="GO:0008270">
    <property type="term" value="F:zinc ion binding"/>
    <property type="evidence" value="ECO:0007669"/>
    <property type="project" value="UniProtKB-KW"/>
</dbReference>
<keyword evidence="13" id="KW-1185">Reference proteome</keyword>
<dbReference type="PANTHER" id="PTHR46275:SF1">
    <property type="entry name" value="HEPATOCYTE GROWTH FACTOR-REGULATED TYROSINE KINASE SUBSTRATE"/>
    <property type="match status" value="1"/>
</dbReference>
<evidence type="ECO:0000256" key="1">
    <source>
        <dbReference type="ARBA" id="ARBA00004125"/>
    </source>
</evidence>
<dbReference type="GO" id="GO:0031623">
    <property type="term" value="P:receptor internalization"/>
    <property type="evidence" value="ECO:0007669"/>
    <property type="project" value="TreeGrafter"/>
</dbReference>
<dbReference type="InterPro" id="IPR011011">
    <property type="entry name" value="Znf_FYVE_PHD"/>
</dbReference>
<evidence type="ECO:0000259" key="10">
    <source>
        <dbReference type="PROSITE" id="PS50178"/>
    </source>
</evidence>
<feature type="compositionally biased region" description="Polar residues" evidence="9">
    <location>
        <begin position="245"/>
        <end position="257"/>
    </location>
</feature>
<dbReference type="Proteomes" id="UP000654370">
    <property type="component" value="Unassembled WGS sequence"/>
</dbReference>
<dbReference type="EMBL" id="JAEPQZ010000002">
    <property type="protein sequence ID" value="KAG2184877.1"/>
    <property type="molecule type" value="Genomic_DNA"/>
</dbReference>
<dbReference type="Gene3D" id="3.30.40.10">
    <property type="entry name" value="Zinc/RING finger domain, C3HC4 (zinc finger)"/>
    <property type="match status" value="1"/>
</dbReference>
<feature type="region of interest" description="Disordered" evidence="9">
    <location>
        <begin position="238"/>
        <end position="263"/>
    </location>
</feature>
<evidence type="ECO:0000256" key="6">
    <source>
        <dbReference type="ARBA" id="ARBA00022771"/>
    </source>
</evidence>
<dbReference type="GO" id="GO:0035091">
    <property type="term" value="F:phosphatidylinositol binding"/>
    <property type="evidence" value="ECO:0007669"/>
    <property type="project" value="InterPro"/>
</dbReference>
<dbReference type="Gene3D" id="1.25.40.90">
    <property type="match status" value="1"/>
</dbReference>
<evidence type="ECO:0000259" key="11">
    <source>
        <dbReference type="PROSITE" id="PS50179"/>
    </source>
</evidence>
<dbReference type="SMART" id="SM00064">
    <property type="entry name" value="FYVE"/>
    <property type="match status" value="1"/>
</dbReference>
<gene>
    <name evidence="12" type="ORF">INT43_000790</name>
</gene>
<dbReference type="OrthoDB" id="957735at2759"/>
<proteinExistence type="inferred from homology"/>
<dbReference type="InterPro" id="IPR017455">
    <property type="entry name" value="Znf_FYVE-rel"/>
</dbReference>
<dbReference type="Pfam" id="PF01363">
    <property type="entry name" value="FYVE"/>
    <property type="match status" value="1"/>
</dbReference>
<evidence type="ECO:0000256" key="7">
    <source>
        <dbReference type="ARBA" id="ARBA00022833"/>
    </source>
</evidence>
<keyword evidence="4" id="KW-0479">Metal-binding</keyword>
<feature type="domain" description="VHS" evidence="11">
    <location>
        <begin position="28"/>
        <end position="148"/>
    </location>
</feature>
<dbReference type="GO" id="GO:0007034">
    <property type="term" value="P:vacuolar transport"/>
    <property type="evidence" value="ECO:0007669"/>
    <property type="project" value="UniProtKB-ARBA"/>
</dbReference>
<dbReference type="GO" id="GO:0010008">
    <property type="term" value="C:endosome membrane"/>
    <property type="evidence" value="ECO:0007669"/>
    <property type="project" value="UniProtKB-SubCell"/>
</dbReference>
<dbReference type="SUPFAM" id="SSF48464">
    <property type="entry name" value="ENTH/VHS domain"/>
    <property type="match status" value="1"/>
</dbReference>
<keyword evidence="5" id="KW-0967">Endosome</keyword>
<dbReference type="InterPro" id="IPR002014">
    <property type="entry name" value="VHS_dom"/>
</dbReference>
<sequence length="490" mass="55035">MSSFWGTSEFDELITNATSELRPSGDIDLAKTIDIADYIKSKKVSPKDAAKALRRRLTHTNPNVVLLALHLCEFCVQNAGKPFVNEVATIDFINVIKNISNDKASDNATRAKAKELIQVWGLAARNDAKLSNFTDTYQEMKSSGVEFAAEPQNLNALYFESVGVDSQICSQAPEWTESSVCERCRTPFSLTNRKHHCRRCGGTFCQLCSSKRIRLPQLGINEPVRICDSCYTEVKLKRSSKDTPKANNSSNQHTPTDSGAEELDEDLKRALQLSMEESNQLLTARAAEKTDAEEMQQRSPGLDRIPRSQDSADTNDHQDILEQVEQLCRVMNSNLDAGVHEPETPQFRYDLDQMQRCLAERLQYASNKQQSAMVLHDRIQWALQTYDHLLESRIHSLHSNGHSAELYNPTNPQRSIDDELFANATAPDFSMADQAIIEDEARVSNDQNHMQYNAPPVVQHQYSGPYVTQSNVNAPVPTKSQDMPLIDLSD</sequence>
<dbReference type="GO" id="GO:0005769">
    <property type="term" value="C:early endosome"/>
    <property type="evidence" value="ECO:0007669"/>
    <property type="project" value="TreeGrafter"/>
</dbReference>
<feature type="region of interest" description="Disordered" evidence="9">
    <location>
        <begin position="285"/>
        <end position="313"/>
    </location>
</feature>
<evidence type="ECO:0000313" key="13">
    <source>
        <dbReference type="Proteomes" id="UP000654370"/>
    </source>
</evidence>
<keyword evidence="6 8" id="KW-0863">Zinc-finger</keyword>
<evidence type="ECO:0000256" key="9">
    <source>
        <dbReference type="SAM" id="MobiDB-lite"/>
    </source>
</evidence>
<keyword evidence="7" id="KW-0862">Zinc</keyword>
<dbReference type="InterPro" id="IPR000306">
    <property type="entry name" value="Znf_FYVE"/>
</dbReference>
<evidence type="ECO:0000313" key="12">
    <source>
        <dbReference type="EMBL" id="KAG2184877.1"/>
    </source>
</evidence>
<dbReference type="InterPro" id="IPR003903">
    <property type="entry name" value="UIM_dom"/>
</dbReference>
<dbReference type="PROSITE" id="PS50179">
    <property type="entry name" value="VHS"/>
    <property type="match status" value="1"/>
</dbReference>
<comment type="similarity">
    <text evidence="2">Belongs to the VPS27 family.</text>
</comment>
<dbReference type="PROSITE" id="PS50330">
    <property type="entry name" value="UIM"/>
    <property type="match status" value="1"/>
</dbReference>
<dbReference type="InterPro" id="IPR008942">
    <property type="entry name" value="ENTH_VHS"/>
</dbReference>
<evidence type="ECO:0000256" key="5">
    <source>
        <dbReference type="ARBA" id="ARBA00022753"/>
    </source>
</evidence>
<evidence type="ECO:0000256" key="2">
    <source>
        <dbReference type="ARBA" id="ARBA00008597"/>
    </source>
</evidence>
<dbReference type="InterPro" id="IPR017073">
    <property type="entry name" value="HGS/VPS27"/>
</dbReference>